<organism evidence="1 2">
    <name type="scientific">Stenotrophomonas phage IME-SM1</name>
    <dbReference type="NCBI Taxonomy" id="1654717"/>
    <lineage>
        <taxon>Viruses</taxon>
        <taxon>Duplodnaviria</taxon>
        <taxon>Heunggongvirae</taxon>
        <taxon>Uroviricota</taxon>
        <taxon>Caudoviricetes</taxon>
        <taxon>Menderavirus</taxon>
        <taxon>Menderavirus IMESM1</taxon>
    </lineage>
</organism>
<dbReference type="KEGG" id="vg:65066682"/>
<protein>
    <submittedName>
        <fullName evidence="1">Uncharacterized protein</fullName>
    </submittedName>
</protein>
<accession>A0A0H4INI0</accession>
<evidence type="ECO:0000313" key="2">
    <source>
        <dbReference type="Proteomes" id="UP000224291"/>
    </source>
</evidence>
<proteinExistence type="predicted"/>
<evidence type="ECO:0000313" key="1">
    <source>
        <dbReference type="EMBL" id="AKO61572.1"/>
    </source>
</evidence>
<reference evidence="1 2" key="1">
    <citation type="submission" date="2015-05" db="EMBL/GenBank/DDBJ databases">
        <authorList>
            <person name="Liu X."/>
            <person name="Tong Y."/>
            <person name="Huang Y."/>
            <person name="Fan H."/>
            <person name="An X."/>
            <person name="Mi Z."/>
            <person name="Zhang Z."/>
        </authorList>
    </citation>
    <scope>NUCLEOTIDE SEQUENCE [LARGE SCALE GENOMIC DNA]</scope>
</reference>
<dbReference type="GeneID" id="65066682"/>
<name>A0A0H4INI0_9CAUD</name>
<dbReference type="RefSeq" id="YP_010077765.1">
    <property type="nucleotide sequence ID" value="NC_054952.1"/>
</dbReference>
<dbReference type="Proteomes" id="UP000224291">
    <property type="component" value="Segment"/>
</dbReference>
<dbReference type="EMBL" id="KR560069">
    <property type="protein sequence ID" value="AKO61572.1"/>
    <property type="molecule type" value="Genomic_DNA"/>
</dbReference>
<sequence>MSAVLSHTDAAELFIKAHNVKDPVNQIKIEHIFGALANDRDTLSDRKASFITDQDTFKKMLDEDGDLNFLHDIKSGLFICDMYAWHQSVMGTFAEVILGAVKVFPGQHLADKYIEKGLGWFRSSCSYNITISGNIAAPRWTELEFDYVD</sequence>
<keyword evidence="2" id="KW-1185">Reference proteome</keyword>